<name>A0A1U7DHU7_9RHOB</name>
<accession>A0A1U7DHU7</accession>
<dbReference type="EMBL" id="CP019124">
    <property type="protein sequence ID" value="APX89463.1"/>
    <property type="molecule type" value="Genomic_DNA"/>
</dbReference>
<dbReference type="OrthoDB" id="9785971at2"/>
<dbReference type="Gene3D" id="3.30.1780.10">
    <property type="entry name" value="ornithine cyclodeaminase, domain 1"/>
    <property type="match status" value="1"/>
</dbReference>
<dbReference type="PANTHER" id="PTHR13812">
    <property type="entry name" value="KETIMINE REDUCTASE MU-CRYSTALLIN"/>
    <property type="match status" value="1"/>
</dbReference>
<dbReference type="SUPFAM" id="SSF51735">
    <property type="entry name" value="NAD(P)-binding Rossmann-fold domains"/>
    <property type="match status" value="1"/>
</dbReference>
<dbReference type="InterPro" id="IPR003462">
    <property type="entry name" value="ODC_Mu_crystall"/>
</dbReference>
<dbReference type="InterPro" id="IPR036291">
    <property type="entry name" value="NAD(P)-bd_dom_sf"/>
</dbReference>
<gene>
    <name evidence="1" type="ORF">BV394_06825</name>
</gene>
<accession>A0A2M9DDX8</accession>
<dbReference type="AlphaFoldDB" id="A0A1U7DHU7"/>
<dbReference type="STRING" id="1267768.BV394_06825"/>
<protein>
    <submittedName>
        <fullName evidence="1">Ornithine cyclodeaminase</fullName>
    </submittedName>
</protein>
<dbReference type="InterPro" id="IPR023401">
    <property type="entry name" value="ODC_N"/>
</dbReference>
<dbReference type="GO" id="GO:0005737">
    <property type="term" value="C:cytoplasm"/>
    <property type="evidence" value="ECO:0007669"/>
    <property type="project" value="TreeGrafter"/>
</dbReference>
<keyword evidence="2" id="KW-1185">Reference proteome</keyword>
<dbReference type="Gene3D" id="3.40.50.720">
    <property type="entry name" value="NAD(P)-binding Rossmann-like Domain"/>
    <property type="match status" value="1"/>
</dbReference>
<reference evidence="1 2" key="1">
    <citation type="submission" date="2017-01" db="EMBL/GenBank/DDBJ databases">
        <title>Genomic analysis of Xuhuaishuia manganoxidans DY6-4.</title>
        <authorList>
            <person name="Wang X."/>
        </authorList>
    </citation>
    <scope>NUCLEOTIDE SEQUENCE [LARGE SCALE GENOMIC DNA]</scope>
    <source>
        <strain evidence="1 2">DY6-4</strain>
    </source>
</reference>
<proteinExistence type="predicted"/>
<dbReference type="Pfam" id="PF02423">
    <property type="entry name" value="OCD_Mu_crystall"/>
    <property type="match status" value="1"/>
</dbReference>
<evidence type="ECO:0000313" key="2">
    <source>
        <dbReference type="Proteomes" id="UP000187266"/>
    </source>
</evidence>
<organism evidence="1 2">
    <name type="scientific">Brevirhabdus pacifica</name>
    <dbReference type="NCBI Taxonomy" id="1267768"/>
    <lineage>
        <taxon>Bacteria</taxon>
        <taxon>Pseudomonadati</taxon>
        <taxon>Pseudomonadota</taxon>
        <taxon>Alphaproteobacteria</taxon>
        <taxon>Rhodobacterales</taxon>
        <taxon>Paracoccaceae</taxon>
        <taxon>Brevirhabdus</taxon>
    </lineage>
</organism>
<dbReference type="PANTHER" id="PTHR13812:SF19">
    <property type="entry name" value="KETIMINE REDUCTASE MU-CRYSTALLIN"/>
    <property type="match status" value="1"/>
</dbReference>
<sequence length="361" mass="39128">MLLIDNETTDRVLSMDATIAALEASYLATAAGHATCRPRIDITIPTDDPAKEYRWGTMEGGAIGGYFAIRMKSDIIYRDTTPDGTTTEEKYCGEPGLFCGLIFLTDVQTGRPLALLNDGVLQHMRVGGDGGLGVKYMARDDAKVVGMLGSGGMAETHMKAFTAVRDITRLQVYSPTRANREEFGDRMRREHGIEVVVCDRPEEIYRGADIVAALTDSDRPVLNGDLVEPGTHVVNIGGGGLPDAATIARVDAYLRFGDAPAALGLETFDDEFLTWRAGPTKGVSRKRAHGNMLPEKRVTLADLVAGRARGRTSADQITWSERGNMQGAQFHAVAGATFEAARAQNLGHELPDAWFLQTIRN</sequence>
<dbReference type="Proteomes" id="UP000187266">
    <property type="component" value="Chromosome"/>
</dbReference>
<dbReference type="RefSeq" id="WP_076979486.1">
    <property type="nucleotide sequence ID" value="NZ_CP019124.1"/>
</dbReference>
<evidence type="ECO:0000313" key="1">
    <source>
        <dbReference type="EMBL" id="APX89463.1"/>
    </source>
</evidence>